<sequence length="268" mass="29588">MEGTENPRFILRELLAIIALVLWSVQLLPQVYKNHKSKSTAGLSAWAFILWALANVLVASNSYVNQVVLPIFLQPQVFCILSLVCLTQCFLYPDKEPSRSPWEGGLLLVALVVLCASLGSLWTYFVLTSNWRNQLWFSLLVGSLGPAITSIGFVPQIHNILLLKSTHGISLLFICLDIGGGVAALISLALHDKFELTVALMYMAVLTMELIIIVLHIYYSSTHQPKSRSGFSPLPRDPHHIAIPSPIYPTASGFSYPTVFPDNASRPT</sequence>
<dbReference type="EMBL" id="QTSX02000011">
    <property type="protein sequence ID" value="KAJ9090233.1"/>
    <property type="molecule type" value="Genomic_DNA"/>
</dbReference>
<name>A0ACC2UT63_9FUNG</name>
<protein>
    <submittedName>
        <fullName evidence="1">Uncharacterized protein</fullName>
    </submittedName>
</protein>
<accession>A0ACC2UT63</accession>
<proteinExistence type="predicted"/>
<dbReference type="Proteomes" id="UP001165960">
    <property type="component" value="Unassembled WGS sequence"/>
</dbReference>
<evidence type="ECO:0000313" key="2">
    <source>
        <dbReference type="Proteomes" id="UP001165960"/>
    </source>
</evidence>
<gene>
    <name evidence="1" type="ORF">DSO57_1004486</name>
</gene>
<evidence type="ECO:0000313" key="1">
    <source>
        <dbReference type="EMBL" id="KAJ9090233.1"/>
    </source>
</evidence>
<organism evidence="1 2">
    <name type="scientific">Entomophthora muscae</name>
    <dbReference type="NCBI Taxonomy" id="34485"/>
    <lineage>
        <taxon>Eukaryota</taxon>
        <taxon>Fungi</taxon>
        <taxon>Fungi incertae sedis</taxon>
        <taxon>Zoopagomycota</taxon>
        <taxon>Entomophthoromycotina</taxon>
        <taxon>Entomophthoromycetes</taxon>
        <taxon>Entomophthorales</taxon>
        <taxon>Entomophthoraceae</taxon>
        <taxon>Entomophthora</taxon>
    </lineage>
</organism>
<keyword evidence="2" id="KW-1185">Reference proteome</keyword>
<comment type="caution">
    <text evidence="1">The sequence shown here is derived from an EMBL/GenBank/DDBJ whole genome shotgun (WGS) entry which is preliminary data.</text>
</comment>
<reference evidence="1" key="1">
    <citation type="submission" date="2022-04" db="EMBL/GenBank/DDBJ databases">
        <title>Genome of the entomopathogenic fungus Entomophthora muscae.</title>
        <authorList>
            <person name="Elya C."/>
            <person name="Lovett B.R."/>
            <person name="Lee E."/>
            <person name="Macias A.M."/>
            <person name="Hajek A.E."/>
            <person name="De Bivort B.L."/>
            <person name="Kasson M.T."/>
            <person name="De Fine Licht H.H."/>
            <person name="Stajich J.E."/>
        </authorList>
    </citation>
    <scope>NUCLEOTIDE SEQUENCE</scope>
    <source>
        <strain evidence="1">Berkeley</strain>
    </source>
</reference>